<dbReference type="NCBIfam" id="TIGR04514">
    <property type="entry name" value="GWxTD_dom"/>
    <property type="match status" value="1"/>
</dbReference>
<comment type="caution">
    <text evidence="2">The sequence shown here is derived from an EMBL/GenBank/DDBJ whole genome shotgun (WGS) entry which is preliminary data.</text>
</comment>
<dbReference type="Pfam" id="PF20094">
    <property type="entry name" value="GWxTD_dom"/>
    <property type="match status" value="1"/>
</dbReference>
<name>A0A0W8G118_9ZZZZ</name>
<accession>A0A0W8G118</accession>
<evidence type="ECO:0000313" key="2">
    <source>
        <dbReference type="EMBL" id="KUG26843.1"/>
    </source>
</evidence>
<feature type="domain" description="GWxTD" evidence="1">
    <location>
        <begin position="284"/>
        <end position="401"/>
    </location>
</feature>
<dbReference type="InterPro" id="IPR030959">
    <property type="entry name" value="GWxTD_dom"/>
</dbReference>
<gene>
    <name evidence="2" type="ORF">ASZ90_003307</name>
</gene>
<evidence type="ECO:0000259" key="1">
    <source>
        <dbReference type="Pfam" id="PF20094"/>
    </source>
</evidence>
<proteinExistence type="predicted"/>
<dbReference type="EMBL" id="LNQE01000397">
    <property type="protein sequence ID" value="KUG26843.1"/>
    <property type="molecule type" value="Genomic_DNA"/>
</dbReference>
<protein>
    <recommendedName>
        <fullName evidence="1">GWxTD domain-containing protein</fullName>
    </recommendedName>
</protein>
<dbReference type="AlphaFoldDB" id="A0A0W8G118"/>
<organism evidence="2">
    <name type="scientific">hydrocarbon metagenome</name>
    <dbReference type="NCBI Taxonomy" id="938273"/>
    <lineage>
        <taxon>unclassified sequences</taxon>
        <taxon>metagenomes</taxon>
        <taxon>ecological metagenomes</taxon>
    </lineage>
</organism>
<reference evidence="2" key="1">
    <citation type="journal article" date="2015" name="Proc. Natl. Acad. Sci. U.S.A.">
        <title>Networks of energetic and metabolic interactions define dynamics in microbial communities.</title>
        <authorList>
            <person name="Embree M."/>
            <person name="Liu J.K."/>
            <person name="Al-Bassam M.M."/>
            <person name="Zengler K."/>
        </authorList>
    </citation>
    <scope>NUCLEOTIDE SEQUENCE</scope>
</reference>
<sequence>MRKLFFIAFILSTFLSLIAQEKDDSKSQIYSIAPNFHLDFLNYKSTEEGKSRVDLFIQVPYTNIQFVKSGDKFIAKYSVNLSVFDESKSNIIKNNIWNETVTASNFNQTSSYKNFNLSLRTFQLEPGNYFIRCVVEDIDSKRNVASEHTLEVLPFSEEVSLSDLLLITEIIETDEGQRFVPNISQTVESNDEVINFYFEAYSDSDRVAKIIYGIKDKNENQNYTHTITKKLNKGTNEILGSLQYPSFTFGEYELAVRIEDTTGTFLGGMGKSFYARVIGLPRSVTDLQKAVDQMKYIAESSEISYIERAESFQEKLERFLKFWEEKDPTPNTKANEAMLEYYRRIEYANRNFKAYRREGWQTDMGMVYVSLGAPDYIERQPFAIDSKPYEVWDYYNINRQFVFVDYTGFGDYRLTNRDYRDLNRYRY</sequence>